<accession>A0ABR4GP72</accession>
<dbReference type="Proteomes" id="UP001610563">
    <property type="component" value="Unassembled WGS sequence"/>
</dbReference>
<comment type="caution">
    <text evidence="1">The sequence shown here is derived from an EMBL/GenBank/DDBJ whole genome shotgun (WGS) entry which is preliminary data.</text>
</comment>
<keyword evidence="2" id="KW-1185">Reference proteome</keyword>
<reference evidence="1 2" key="1">
    <citation type="submission" date="2024-07" db="EMBL/GenBank/DDBJ databases">
        <title>Section-level genome sequencing and comparative genomics of Aspergillus sections Usti and Cavernicolus.</title>
        <authorList>
            <consortium name="Lawrence Berkeley National Laboratory"/>
            <person name="Nybo J.L."/>
            <person name="Vesth T.C."/>
            <person name="Theobald S."/>
            <person name="Frisvad J.C."/>
            <person name="Larsen T.O."/>
            <person name="Kjaerboelling I."/>
            <person name="Rothschild-Mancinelli K."/>
            <person name="Lyhne E.K."/>
            <person name="Kogle M.E."/>
            <person name="Barry K."/>
            <person name="Clum A."/>
            <person name="Na H."/>
            <person name="Ledsgaard L."/>
            <person name="Lin J."/>
            <person name="Lipzen A."/>
            <person name="Kuo A."/>
            <person name="Riley R."/>
            <person name="Mondo S."/>
            <person name="Labutti K."/>
            <person name="Haridas S."/>
            <person name="Pangalinan J."/>
            <person name="Salamov A.A."/>
            <person name="Simmons B.A."/>
            <person name="Magnuson J.K."/>
            <person name="Chen J."/>
            <person name="Drula E."/>
            <person name="Henrissat B."/>
            <person name="Wiebenga A."/>
            <person name="Lubbers R.J."/>
            <person name="Gomes A.C."/>
            <person name="Makela M.R."/>
            <person name="Stajich J."/>
            <person name="Grigoriev I.V."/>
            <person name="Mortensen U.H."/>
            <person name="De Vries R.P."/>
            <person name="Baker S.E."/>
            <person name="Andersen M.R."/>
        </authorList>
    </citation>
    <scope>NUCLEOTIDE SEQUENCE [LARGE SCALE GENOMIC DNA]</scope>
    <source>
        <strain evidence="1 2">CBS 209.92</strain>
    </source>
</reference>
<gene>
    <name evidence="1" type="ORF">BJX66DRAFT_290325</name>
</gene>
<sequence length="105" mass="11734">MKLISTLTLTATTTAYELKVNYYSDGGCNDYVTSFWPGDRDECYDYDYSNMNSALIADCKQYGLCRCTYYSEKGCKRLEKTAGTGICASNWGAGWKSLKFVGVFA</sequence>
<proteinExistence type="predicted"/>
<organism evidence="1 2">
    <name type="scientific">Aspergillus keveii</name>
    <dbReference type="NCBI Taxonomy" id="714993"/>
    <lineage>
        <taxon>Eukaryota</taxon>
        <taxon>Fungi</taxon>
        <taxon>Dikarya</taxon>
        <taxon>Ascomycota</taxon>
        <taxon>Pezizomycotina</taxon>
        <taxon>Eurotiomycetes</taxon>
        <taxon>Eurotiomycetidae</taxon>
        <taxon>Eurotiales</taxon>
        <taxon>Aspergillaceae</taxon>
        <taxon>Aspergillus</taxon>
        <taxon>Aspergillus subgen. Nidulantes</taxon>
    </lineage>
</organism>
<evidence type="ECO:0000313" key="1">
    <source>
        <dbReference type="EMBL" id="KAL2800868.1"/>
    </source>
</evidence>
<dbReference type="EMBL" id="JBFTWV010000002">
    <property type="protein sequence ID" value="KAL2800868.1"/>
    <property type="molecule type" value="Genomic_DNA"/>
</dbReference>
<evidence type="ECO:0000313" key="2">
    <source>
        <dbReference type="Proteomes" id="UP001610563"/>
    </source>
</evidence>
<protein>
    <submittedName>
        <fullName evidence="1">Uncharacterized protein</fullName>
    </submittedName>
</protein>
<name>A0ABR4GP72_9EURO</name>